<evidence type="ECO:0000259" key="5">
    <source>
        <dbReference type="PROSITE" id="PS50977"/>
    </source>
</evidence>
<dbReference type="GO" id="GO:0003700">
    <property type="term" value="F:DNA-binding transcription factor activity"/>
    <property type="evidence" value="ECO:0007669"/>
    <property type="project" value="TreeGrafter"/>
</dbReference>
<dbReference type="PROSITE" id="PS50977">
    <property type="entry name" value="HTH_TETR_2"/>
    <property type="match status" value="1"/>
</dbReference>
<dbReference type="PRINTS" id="PR00455">
    <property type="entry name" value="HTHTETR"/>
</dbReference>
<dbReference type="InterPro" id="IPR009057">
    <property type="entry name" value="Homeodomain-like_sf"/>
</dbReference>
<dbReference type="InterPro" id="IPR001647">
    <property type="entry name" value="HTH_TetR"/>
</dbReference>
<feature type="domain" description="HTH tetR-type" evidence="5">
    <location>
        <begin position="13"/>
        <end position="73"/>
    </location>
</feature>
<evidence type="ECO:0000256" key="3">
    <source>
        <dbReference type="ARBA" id="ARBA00023163"/>
    </source>
</evidence>
<evidence type="ECO:0000256" key="2">
    <source>
        <dbReference type="ARBA" id="ARBA00023125"/>
    </source>
</evidence>
<dbReference type="EMBL" id="BMCU01000002">
    <property type="protein sequence ID" value="GGG03471.1"/>
    <property type="molecule type" value="Genomic_DNA"/>
</dbReference>
<feature type="DNA-binding region" description="H-T-H motif" evidence="4">
    <location>
        <begin position="36"/>
        <end position="55"/>
    </location>
</feature>
<sequence>MTKSGGLRDRKKAQTRERIADAAAALFAERGYDAVTMFDVAMASDVSDQTVYNYFSAKQDLVLDRAEQFREMYRDAVRQRRPGCSPAAALGPLVEADIERYRHTDLDLARGQFPAQSVESGVLRRFTLEERERQVEVMTEAVVATTPELAKVVALSHCAAIVAVIQAIYDQIGSSVLDRSPQNASADDMLRTLDVAFSSLDRTFSDVLSTTETSK</sequence>
<evidence type="ECO:0000313" key="7">
    <source>
        <dbReference type="Proteomes" id="UP000654257"/>
    </source>
</evidence>
<protein>
    <submittedName>
        <fullName evidence="6">TetR family transcriptional regulator</fullName>
    </submittedName>
</protein>
<evidence type="ECO:0000256" key="4">
    <source>
        <dbReference type="PROSITE-ProRule" id="PRU00335"/>
    </source>
</evidence>
<dbReference type="Proteomes" id="UP000654257">
    <property type="component" value="Unassembled WGS sequence"/>
</dbReference>
<accession>A0A917FUB7</accession>
<keyword evidence="1" id="KW-0805">Transcription regulation</keyword>
<organism evidence="6 7">
    <name type="scientific">Rhodococcoides trifolii</name>
    <dbReference type="NCBI Taxonomy" id="908250"/>
    <lineage>
        <taxon>Bacteria</taxon>
        <taxon>Bacillati</taxon>
        <taxon>Actinomycetota</taxon>
        <taxon>Actinomycetes</taxon>
        <taxon>Mycobacteriales</taxon>
        <taxon>Nocardiaceae</taxon>
        <taxon>Rhodococcoides</taxon>
    </lineage>
</organism>
<reference evidence="6" key="2">
    <citation type="submission" date="2020-09" db="EMBL/GenBank/DDBJ databases">
        <authorList>
            <person name="Sun Q."/>
            <person name="Sedlacek I."/>
        </authorList>
    </citation>
    <scope>NUCLEOTIDE SEQUENCE</scope>
    <source>
        <strain evidence="6">CCM 7905</strain>
    </source>
</reference>
<evidence type="ECO:0000313" key="6">
    <source>
        <dbReference type="EMBL" id="GGG03471.1"/>
    </source>
</evidence>
<dbReference type="AlphaFoldDB" id="A0A917FUB7"/>
<keyword evidence="2 4" id="KW-0238">DNA-binding</keyword>
<evidence type="ECO:0000256" key="1">
    <source>
        <dbReference type="ARBA" id="ARBA00023015"/>
    </source>
</evidence>
<dbReference type="RefSeq" id="WP_188544379.1">
    <property type="nucleotide sequence ID" value="NZ_BMCU01000002.1"/>
</dbReference>
<proteinExistence type="predicted"/>
<dbReference type="GO" id="GO:0000976">
    <property type="term" value="F:transcription cis-regulatory region binding"/>
    <property type="evidence" value="ECO:0007669"/>
    <property type="project" value="TreeGrafter"/>
</dbReference>
<dbReference type="SUPFAM" id="SSF46689">
    <property type="entry name" value="Homeodomain-like"/>
    <property type="match status" value="1"/>
</dbReference>
<comment type="caution">
    <text evidence="6">The sequence shown here is derived from an EMBL/GenBank/DDBJ whole genome shotgun (WGS) entry which is preliminary data.</text>
</comment>
<dbReference type="PANTHER" id="PTHR30055:SF234">
    <property type="entry name" value="HTH-TYPE TRANSCRIPTIONAL REGULATOR BETI"/>
    <property type="match status" value="1"/>
</dbReference>
<name>A0A917FUB7_9NOCA</name>
<dbReference type="InterPro" id="IPR050109">
    <property type="entry name" value="HTH-type_TetR-like_transc_reg"/>
</dbReference>
<dbReference type="Gene3D" id="1.10.357.10">
    <property type="entry name" value="Tetracycline Repressor, domain 2"/>
    <property type="match status" value="1"/>
</dbReference>
<keyword evidence="3" id="KW-0804">Transcription</keyword>
<dbReference type="Pfam" id="PF00440">
    <property type="entry name" value="TetR_N"/>
    <property type="match status" value="1"/>
</dbReference>
<keyword evidence="7" id="KW-1185">Reference proteome</keyword>
<gene>
    <name evidence="6" type="ORF">GCM10007304_16980</name>
</gene>
<reference evidence="6" key="1">
    <citation type="journal article" date="2014" name="Int. J. Syst. Evol. Microbiol.">
        <title>Complete genome sequence of Corynebacterium casei LMG S-19264T (=DSM 44701T), isolated from a smear-ripened cheese.</title>
        <authorList>
            <consortium name="US DOE Joint Genome Institute (JGI-PGF)"/>
            <person name="Walter F."/>
            <person name="Albersmeier A."/>
            <person name="Kalinowski J."/>
            <person name="Ruckert C."/>
        </authorList>
    </citation>
    <scope>NUCLEOTIDE SEQUENCE</scope>
    <source>
        <strain evidence="6">CCM 7905</strain>
    </source>
</reference>
<dbReference type="PANTHER" id="PTHR30055">
    <property type="entry name" value="HTH-TYPE TRANSCRIPTIONAL REGULATOR RUTR"/>
    <property type="match status" value="1"/>
</dbReference>